<dbReference type="EMBL" id="MN270891">
    <property type="protein sequence ID" value="QFP93838.1"/>
    <property type="molecule type" value="Genomic_DNA"/>
</dbReference>
<keyword evidence="2" id="KW-1185">Reference proteome</keyword>
<evidence type="ECO:0000313" key="1">
    <source>
        <dbReference type="EMBL" id="QFP93838.1"/>
    </source>
</evidence>
<evidence type="ECO:0000313" key="2">
    <source>
        <dbReference type="Proteomes" id="UP000326781"/>
    </source>
</evidence>
<proteinExistence type="predicted"/>
<accession>A0A5P8D461</accession>
<dbReference type="Proteomes" id="UP000326781">
    <property type="component" value="Segment"/>
</dbReference>
<name>A0A5P8D461_9CAUD</name>
<reference evidence="1 2" key="1">
    <citation type="submission" date="2019-08" db="EMBL/GenBank/DDBJ databases">
        <title>Six bacteriophages against potato bacterial diseases.</title>
        <authorList>
            <person name="Zhang X."/>
            <person name="Kering K."/>
        </authorList>
    </citation>
    <scope>NUCLEOTIDE SEQUENCE [LARGE SCALE GENOMIC DNA]</scope>
</reference>
<organism evidence="1 2">
    <name type="scientific">Pectobacterium phage Wc4</name>
    <dbReference type="NCBI Taxonomy" id="2652428"/>
    <lineage>
        <taxon>Viruses</taxon>
        <taxon>Duplodnaviria</taxon>
        <taxon>Heunggongvirae</taxon>
        <taxon>Uroviricota</taxon>
        <taxon>Caudoviricetes</taxon>
        <taxon>Andersonviridae</taxon>
        <taxon>Andersonviridae incertae sedis</taxon>
        <taxon>Arnovirus</taxon>
        <taxon>Arnovirus Wc4</taxon>
    </lineage>
</organism>
<sequence>MKTLNVHPVITKFLESLDELQKLECSARHDYNLHHRQLVDVQHEVELSGVGYDDTMKVAVFNHLQEIAHNRRQAKDTILVLDMIKKMLQNGTQLEALSDVMKHVEEEWKRNYFPREIKTLDFTSEEALVSSRLEMLTNP</sequence>
<protein>
    <submittedName>
        <fullName evidence="1">Uncharacterized protein</fullName>
    </submittedName>
</protein>